<dbReference type="RefSeq" id="WP_079544149.1">
    <property type="nucleotide sequence ID" value="NZ_LT670844.1"/>
</dbReference>
<organism evidence="2 3">
    <name type="scientific">Bradyrhizobium lablabi</name>
    <dbReference type="NCBI Taxonomy" id="722472"/>
    <lineage>
        <taxon>Bacteria</taxon>
        <taxon>Pseudomonadati</taxon>
        <taxon>Pseudomonadota</taxon>
        <taxon>Alphaproteobacteria</taxon>
        <taxon>Hyphomicrobiales</taxon>
        <taxon>Nitrobacteraceae</taxon>
        <taxon>Bradyrhizobium</taxon>
    </lineage>
</organism>
<proteinExistence type="predicted"/>
<feature type="transmembrane region" description="Helical" evidence="1">
    <location>
        <begin position="110"/>
        <end position="130"/>
    </location>
</feature>
<feature type="transmembrane region" description="Helical" evidence="1">
    <location>
        <begin position="145"/>
        <end position="164"/>
    </location>
</feature>
<reference evidence="2 3" key="1">
    <citation type="submission" date="2016-11" db="EMBL/GenBank/DDBJ databases">
        <authorList>
            <person name="Jaros S."/>
            <person name="Januszkiewicz K."/>
            <person name="Wedrychowicz H."/>
        </authorList>
    </citation>
    <scope>NUCLEOTIDE SEQUENCE [LARGE SCALE GENOMIC DNA]</scope>
    <source>
        <strain evidence="2 3">GAS499</strain>
    </source>
</reference>
<feature type="transmembrane region" description="Helical" evidence="1">
    <location>
        <begin position="56"/>
        <end position="76"/>
    </location>
</feature>
<keyword evidence="1" id="KW-0472">Membrane</keyword>
<sequence length="171" mass="18960">MTTEATTIVAGIEIPSTNPVFLTVVGVHVLLGLACVVTGAIAMLSEKRAGRHPRNGTIYFWCLAGVFLTATGLAAVRWAEDYHLFILGTLSFAAACFGREARRRRWRHWVRLHITGMGSSYVLLLIAFYVDNGKSLPLWRDLPPVAYWLLPAAVGIPLIVRALLWHPLVRQ</sequence>
<evidence type="ECO:0000313" key="3">
    <source>
        <dbReference type="Proteomes" id="UP000189935"/>
    </source>
</evidence>
<keyword evidence="1" id="KW-1133">Transmembrane helix</keyword>
<evidence type="ECO:0000256" key="1">
    <source>
        <dbReference type="SAM" id="Phobius"/>
    </source>
</evidence>
<gene>
    <name evidence="2" type="ORF">SAMN05444159_7114</name>
</gene>
<dbReference type="Proteomes" id="UP000189935">
    <property type="component" value="Chromosome I"/>
</dbReference>
<accession>A0A1M7ED30</accession>
<dbReference type="AlphaFoldDB" id="A0A1M7ED30"/>
<dbReference type="EMBL" id="LT670844">
    <property type="protein sequence ID" value="SHL89259.1"/>
    <property type="molecule type" value="Genomic_DNA"/>
</dbReference>
<evidence type="ECO:0000313" key="2">
    <source>
        <dbReference type="EMBL" id="SHL89259.1"/>
    </source>
</evidence>
<keyword evidence="1" id="KW-0812">Transmembrane</keyword>
<evidence type="ECO:0008006" key="4">
    <source>
        <dbReference type="Google" id="ProtNLM"/>
    </source>
</evidence>
<feature type="transmembrane region" description="Helical" evidence="1">
    <location>
        <begin position="20"/>
        <end position="44"/>
    </location>
</feature>
<dbReference type="OrthoDB" id="8232231at2"/>
<protein>
    <recommendedName>
        <fullName evidence="4">DUF2306 domain-containing protein</fullName>
    </recommendedName>
</protein>
<name>A0A1M7ED30_9BRAD</name>